<evidence type="ECO:0000256" key="1">
    <source>
        <dbReference type="ARBA" id="ARBA00001947"/>
    </source>
</evidence>
<reference evidence="9 10" key="1">
    <citation type="submission" date="2019-07" db="EMBL/GenBank/DDBJ databases">
        <title>Venturia inaequalis Genome Resource.</title>
        <authorList>
            <person name="Lichtner F.J."/>
        </authorList>
    </citation>
    <scope>NUCLEOTIDE SEQUENCE [LARGE SCALE GENOMIC DNA]</scope>
    <source>
        <strain evidence="9 10">DMI_063113</strain>
    </source>
</reference>
<dbReference type="Gene3D" id="3.90.180.10">
    <property type="entry name" value="Medium-chain alcohol dehydrogenases, catalytic domain"/>
    <property type="match status" value="1"/>
</dbReference>
<evidence type="ECO:0000256" key="6">
    <source>
        <dbReference type="ARBA" id="ARBA00023027"/>
    </source>
</evidence>
<keyword evidence="4 7" id="KW-0862">Zinc</keyword>
<dbReference type="InterPro" id="IPR011032">
    <property type="entry name" value="GroES-like_sf"/>
</dbReference>
<dbReference type="InterPro" id="IPR002328">
    <property type="entry name" value="ADH_Zn_CS"/>
</dbReference>
<dbReference type="FunFam" id="3.40.50.720:FF:000039">
    <property type="entry name" value="Alcohol dehydrogenase AdhP"/>
    <property type="match status" value="1"/>
</dbReference>
<dbReference type="InterPro" id="IPR013149">
    <property type="entry name" value="ADH-like_C"/>
</dbReference>
<dbReference type="InterPro" id="IPR036291">
    <property type="entry name" value="NAD(P)-bd_dom_sf"/>
</dbReference>
<keyword evidence="5" id="KW-0560">Oxidoreductase</keyword>
<dbReference type="InterPro" id="IPR020843">
    <property type="entry name" value="ER"/>
</dbReference>
<evidence type="ECO:0000259" key="8">
    <source>
        <dbReference type="SMART" id="SM00829"/>
    </source>
</evidence>
<dbReference type="GO" id="GO:0004022">
    <property type="term" value="F:alcohol dehydrogenase (NAD+) activity"/>
    <property type="evidence" value="ECO:0007669"/>
    <property type="project" value="TreeGrafter"/>
</dbReference>
<comment type="similarity">
    <text evidence="2 7">Belongs to the zinc-containing alcohol dehydrogenase family.</text>
</comment>
<evidence type="ECO:0000256" key="7">
    <source>
        <dbReference type="RuleBase" id="RU361277"/>
    </source>
</evidence>
<dbReference type="SMART" id="SM00829">
    <property type="entry name" value="PKS_ER"/>
    <property type="match status" value="1"/>
</dbReference>
<dbReference type="GO" id="GO:0005737">
    <property type="term" value="C:cytoplasm"/>
    <property type="evidence" value="ECO:0007669"/>
    <property type="project" value="TreeGrafter"/>
</dbReference>
<keyword evidence="3 7" id="KW-0479">Metal-binding</keyword>
<evidence type="ECO:0000256" key="2">
    <source>
        <dbReference type="ARBA" id="ARBA00008072"/>
    </source>
</evidence>
<protein>
    <recommendedName>
        <fullName evidence="8">Enoyl reductase (ER) domain-containing protein</fullName>
    </recommendedName>
</protein>
<dbReference type="InterPro" id="IPR013154">
    <property type="entry name" value="ADH-like_N"/>
</dbReference>
<comment type="cofactor">
    <cofactor evidence="1 7">
        <name>Zn(2+)</name>
        <dbReference type="ChEBI" id="CHEBI:29105"/>
    </cofactor>
</comment>
<dbReference type="CDD" id="cd08297">
    <property type="entry name" value="CAD3"/>
    <property type="match status" value="1"/>
</dbReference>
<evidence type="ECO:0000256" key="3">
    <source>
        <dbReference type="ARBA" id="ARBA00022723"/>
    </source>
</evidence>
<feature type="domain" description="Enoyl reductase (ER)" evidence="8">
    <location>
        <begin position="23"/>
        <end position="358"/>
    </location>
</feature>
<dbReference type="Gene3D" id="3.40.50.720">
    <property type="entry name" value="NAD(P)-binding Rossmann-like Domain"/>
    <property type="match status" value="1"/>
</dbReference>
<dbReference type="PROSITE" id="PS00059">
    <property type="entry name" value="ADH_ZINC"/>
    <property type="match status" value="1"/>
</dbReference>
<organism evidence="9 10">
    <name type="scientific">Venturia inaequalis</name>
    <name type="common">Apple scab fungus</name>
    <dbReference type="NCBI Taxonomy" id="5025"/>
    <lineage>
        <taxon>Eukaryota</taxon>
        <taxon>Fungi</taxon>
        <taxon>Dikarya</taxon>
        <taxon>Ascomycota</taxon>
        <taxon>Pezizomycotina</taxon>
        <taxon>Dothideomycetes</taxon>
        <taxon>Pleosporomycetidae</taxon>
        <taxon>Venturiales</taxon>
        <taxon>Venturiaceae</taxon>
        <taxon>Venturia</taxon>
    </lineage>
</organism>
<dbReference type="Proteomes" id="UP000490939">
    <property type="component" value="Unassembled WGS sequence"/>
</dbReference>
<dbReference type="GO" id="GO:0008270">
    <property type="term" value="F:zinc ion binding"/>
    <property type="evidence" value="ECO:0007669"/>
    <property type="project" value="InterPro"/>
</dbReference>
<evidence type="ECO:0000313" key="9">
    <source>
        <dbReference type="EMBL" id="KAE9990679.1"/>
    </source>
</evidence>
<gene>
    <name evidence="9" type="ORF">EG327_001074</name>
</gene>
<dbReference type="EMBL" id="WNWR01000126">
    <property type="protein sequence ID" value="KAE9990679.1"/>
    <property type="molecule type" value="Genomic_DNA"/>
</dbReference>
<accession>A0A8H3VPR0</accession>
<comment type="caution">
    <text evidence="9">The sequence shown here is derived from an EMBL/GenBank/DDBJ whole genome shotgun (WGS) entry which is preliminary data.</text>
</comment>
<dbReference type="Pfam" id="PF08240">
    <property type="entry name" value="ADH_N"/>
    <property type="match status" value="1"/>
</dbReference>
<name>A0A8H3VPR0_VENIN</name>
<dbReference type="PANTHER" id="PTHR42940:SF5">
    <property type="entry name" value="ALCOHOL DEHYDROGENASE 2"/>
    <property type="match status" value="1"/>
</dbReference>
<evidence type="ECO:0000256" key="5">
    <source>
        <dbReference type="ARBA" id="ARBA00023002"/>
    </source>
</evidence>
<evidence type="ECO:0000256" key="4">
    <source>
        <dbReference type="ARBA" id="ARBA00022833"/>
    </source>
</evidence>
<dbReference type="PANTHER" id="PTHR42940">
    <property type="entry name" value="ALCOHOL DEHYDROGENASE 1-RELATED"/>
    <property type="match status" value="1"/>
</dbReference>
<sequence length="363" mass="37765">MAEPQTMPELPKTYKAAVYDKPGEVSTEVRELDMPEPGHGEILVKLSHSGVCHSDLCIMTSSWNGLPFPTLAGQVGGHEGAGKIVKLGPGSVGVKVGDRVGIKWMADICGTCPACLEGYDGICFNGKVSGYYTPGTFQQYVLAPANYVTPIPDGLPSSEAAPLLCAGVTVYSALRKSGAKSGQWVAILGAGGGLGHIACQIASKGMAMRVIGIDADAKKDWVMEGGAEHFVGLSEGDTAAKVLELTGGLGVSAALVLTAANAAYASAPGMLKFGGRLVCVGLPSGEMKPIATAFPQVLVAKAQSIVGVTVGNRQESIETLDLARRGLIKTDCRVEKMDKLTEIFKEMEGGKLQGRVVLDLETE</sequence>
<evidence type="ECO:0000313" key="10">
    <source>
        <dbReference type="Proteomes" id="UP000490939"/>
    </source>
</evidence>
<dbReference type="AlphaFoldDB" id="A0A8H3VPR0"/>
<dbReference type="SUPFAM" id="SSF50129">
    <property type="entry name" value="GroES-like"/>
    <property type="match status" value="1"/>
</dbReference>
<keyword evidence="6" id="KW-0520">NAD</keyword>
<dbReference type="Pfam" id="PF00107">
    <property type="entry name" value="ADH_zinc_N"/>
    <property type="match status" value="1"/>
</dbReference>
<dbReference type="SUPFAM" id="SSF51735">
    <property type="entry name" value="NAD(P)-binding Rossmann-fold domains"/>
    <property type="match status" value="1"/>
</dbReference>
<proteinExistence type="inferred from homology"/>
<keyword evidence="10" id="KW-1185">Reference proteome</keyword>